<evidence type="ECO:0008006" key="3">
    <source>
        <dbReference type="Google" id="ProtNLM"/>
    </source>
</evidence>
<gene>
    <name evidence="1" type="ORF">KK1_010265</name>
</gene>
<dbReference type="EMBL" id="CM003605">
    <property type="protein sequence ID" value="KYP71022.1"/>
    <property type="molecule type" value="Genomic_DNA"/>
</dbReference>
<evidence type="ECO:0000313" key="1">
    <source>
        <dbReference type="EMBL" id="KYP71022.1"/>
    </source>
</evidence>
<keyword evidence="2" id="KW-1185">Reference proteome</keyword>
<dbReference type="Proteomes" id="UP000075243">
    <property type="component" value="Chromosome 3"/>
</dbReference>
<accession>A0A151TVC6</accession>
<sequence length="100" mass="11076">MSGDLFVESNSAITVNFLNVGCNRHHPCYSLCNKIVSMTHNVSLVNYRHVLRETNQVTYVLGKRGLTMLEGIQIFHTPVAWLLLADASAVPFSMAFSSCS</sequence>
<reference evidence="1 2" key="1">
    <citation type="journal article" date="2012" name="Nat. Biotechnol.">
        <title>Draft genome sequence of pigeonpea (Cajanus cajan), an orphan legume crop of resource-poor farmers.</title>
        <authorList>
            <person name="Varshney R.K."/>
            <person name="Chen W."/>
            <person name="Li Y."/>
            <person name="Bharti A.K."/>
            <person name="Saxena R.K."/>
            <person name="Schlueter J.A."/>
            <person name="Donoghue M.T."/>
            <person name="Azam S."/>
            <person name="Fan G."/>
            <person name="Whaley A.M."/>
            <person name="Farmer A.D."/>
            <person name="Sheridan J."/>
            <person name="Iwata A."/>
            <person name="Tuteja R."/>
            <person name="Penmetsa R.V."/>
            <person name="Wu W."/>
            <person name="Upadhyaya H.D."/>
            <person name="Yang S.P."/>
            <person name="Shah T."/>
            <person name="Saxena K.B."/>
            <person name="Michael T."/>
            <person name="McCombie W.R."/>
            <person name="Yang B."/>
            <person name="Zhang G."/>
            <person name="Yang H."/>
            <person name="Wang J."/>
            <person name="Spillane C."/>
            <person name="Cook D.R."/>
            <person name="May G.D."/>
            <person name="Xu X."/>
            <person name="Jackson S.A."/>
        </authorList>
    </citation>
    <scope>NUCLEOTIDE SEQUENCE [LARGE SCALE GENOMIC DNA]</scope>
    <source>
        <strain evidence="2">cv. Asha</strain>
    </source>
</reference>
<evidence type="ECO:0000313" key="2">
    <source>
        <dbReference type="Proteomes" id="UP000075243"/>
    </source>
</evidence>
<dbReference type="Gramene" id="C.cajan_09981.t">
    <property type="protein sequence ID" value="C.cajan_09981.t.cds1"/>
    <property type="gene ID" value="C.cajan_09981"/>
</dbReference>
<name>A0A151TVC6_CAJCA</name>
<dbReference type="AlphaFoldDB" id="A0A151TVC6"/>
<protein>
    <recommendedName>
        <fullName evidence="3">RNase H type-1 domain-containing protein</fullName>
    </recommendedName>
</protein>
<proteinExistence type="predicted"/>
<organism evidence="1 2">
    <name type="scientific">Cajanus cajan</name>
    <name type="common">Pigeon pea</name>
    <name type="synonym">Cajanus indicus</name>
    <dbReference type="NCBI Taxonomy" id="3821"/>
    <lineage>
        <taxon>Eukaryota</taxon>
        <taxon>Viridiplantae</taxon>
        <taxon>Streptophyta</taxon>
        <taxon>Embryophyta</taxon>
        <taxon>Tracheophyta</taxon>
        <taxon>Spermatophyta</taxon>
        <taxon>Magnoliopsida</taxon>
        <taxon>eudicotyledons</taxon>
        <taxon>Gunneridae</taxon>
        <taxon>Pentapetalae</taxon>
        <taxon>rosids</taxon>
        <taxon>fabids</taxon>
        <taxon>Fabales</taxon>
        <taxon>Fabaceae</taxon>
        <taxon>Papilionoideae</taxon>
        <taxon>50 kb inversion clade</taxon>
        <taxon>NPAAA clade</taxon>
        <taxon>indigoferoid/millettioid clade</taxon>
        <taxon>Phaseoleae</taxon>
        <taxon>Cajanus</taxon>
    </lineage>
</organism>